<dbReference type="EMBL" id="JAGFNK010000037">
    <property type="protein sequence ID" value="KAI9510679.1"/>
    <property type="molecule type" value="Genomic_DNA"/>
</dbReference>
<dbReference type="Proteomes" id="UP001207468">
    <property type="component" value="Unassembled WGS sequence"/>
</dbReference>
<sequence>MITMRMSSFFPIFCLAFTSSVSPSFALVPRGNALSFVKPYFQPAGPHWHEEEPPTSSRYARLSQAEVDLSPGLAEVIKIPKIVISVPPIPNDDPRFPRIVDSSLRLINTRTKGRRLMPSAAGPPFRNPESERYIREQERRKAEWEKKQAARAALRAERRRRRG</sequence>
<name>A0ACC0UG26_9AGAM</name>
<gene>
    <name evidence="1" type="ORF">F5148DRAFT_1177713</name>
</gene>
<organism evidence="1 2">
    <name type="scientific">Russula earlei</name>
    <dbReference type="NCBI Taxonomy" id="71964"/>
    <lineage>
        <taxon>Eukaryota</taxon>
        <taxon>Fungi</taxon>
        <taxon>Dikarya</taxon>
        <taxon>Basidiomycota</taxon>
        <taxon>Agaricomycotina</taxon>
        <taxon>Agaricomycetes</taxon>
        <taxon>Russulales</taxon>
        <taxon>Russulaceae</taxon>
        <taxon>Russula</taxon>
    </lineage>
</organism>
<evidence type="ECO:0000313" key="2">
    <source>
        <dbReference type="Proteomes" id="UP001207468"/>
    </source>
</evidence>
<proteinExistence type="predicted"/>
<accession>A0ACC0UG26</accession>
<evidence type="ECO:0000313" key="1">
    <source>
        <dbReference type="EMBL" id="KAI9510679.1"/>
    </source>
</evidence>
<keyword evidence="2" id="KW-1185">Reference proteome</keyword>
<protein>
    <submittedName>
        <fullName evidence="1">Uncharacterized protein</fullName>
    </submittedName>
</protein>
<reference evidence="1" key="1">
    <citation type="submission" date="2021-03" db="EMBL/GenBank/DDBJ databases">
        <title>Evolutionary priming and transition to the ectomycorrhizal habit in an iconic lineage of mushroom-forming fungi: is preadaptation a requirement?</title>
        <authorList>
            <consortium name="DOE Joint Genome Institute"/>
            <person name="Looney B.P."/>
            <person name="Miyauchi S."/>
            <person name="Morin E."/>
            <person name="Drula E."/>
            <person name="Courty P.E."/>
            <person name="Chicoki N."/>
            <person name="Fauchery L."/>
            <person name="Kohler A."/>
            <person name="Kuo A."/>
            <person name="LaButti K."/>
            <person name="Pangilinan J."/>
            <person name="Lipzen A."/>
            <person name="Riley R."/>
            <person name="Andreopoulos W."/>
            <person name="He G."/>
            <person name="Johnson J."/>
            <person name="Barry K.W."/>
            <person name="Grigoriev I.V."/>
            <person name="Nagy L."/>
            <person name="Hibbett D."/>
            <person name="Henrissat B."/>
            <person name="Matheny P.B."/>
            <person name="Labbe J."/>
            <person name="Martin A.F."/>
        </authorList>
    </citation>
    <scope>NUCLEOTIDE SEQUENCE</scope>
    <source>
        <strain evidence="1">BPL698</strain>
    </source>
</reference>
<comment type="caution">
    <text evidence="1">The sequence shown here is derived from an EMBL/GenBank/DDBJ whole genome shotgun (WGS) entry which is preliminary data.</text>
</comment>